<dbReference type="Pfam" id="PF01019">
    <property type="entry name" value="G_glu_transpept"/>
    <property type="match status" value="1"/>
</dbReference>
<dbReference type="PANTHER" id="PTHR43881">
    <property type="entry name" value="GAMMA-GLUTAMYLTRANSPEPTIDASE (AFU_ORTHOLOGUE AFUA_4G13580)"/>
    <property type="match status" value="1"/>
</dbReference>
<dbReference type="Gene3D" id="1.10.246.130">
    <property type="match status" value="1"/>
</dbReference>
<evidence type="ECO:0000313" key="1">
    <source>
        <dbReference type="EMBL" id="POS83512.1"/>
    </source>
</evidence>
<evidence type="ECO:0000313" key="2">
    <source>
        <dbReference type="Proteomes" id="UP000237438"/>
    </source>
</evidence>
<gene>
    <name evidence="1" type="ORF">EPUL_004555</name>
</gene>
<comment type="caution">
    <text evidence="1">The sequence shown here is derived from an EMBL/GenBank/DDBJ whole genome shotgun (WGS) entry which is preliminary data.</text>
</comment>
<evidence type="ECO:0008006" key="3">
    <source>
        <dbReference type="Google" id="ProtNLM"/>
    </source>
</evidence>
<proteinExistence type="predicted"/>
<dbReference type="InterPro" id="IPR052896">
    <property type="entry name" value="GGT-like_enzyme"/>
</dbReference>
<dbReference type="SUPFAM" id="SSF56235">
    <property type="entry name" value="N-terminal nucleophile aminohydrolases (Ntn hydrolases)"/>
    <property type="match status" value="1"/>
</dbReference>
<reference evidence="1 2" key="1">
    <citation type="submission" date="2017-10" db="EMBL/GenBank/DDBJ databases">
        <title>Development of genomic resources for the powdery mildew, Erysiphe pulchra.</title>
        <authorList>
            <person name="Wadl P.A."/>
            <person name="Mack B.M."/>
            <person name="Moore G."/>
            <person name="Beltz S.B."/>
        </authorList>
    </citation>
    <scope>NUCLEOTIDE SEQUENCE [LARGE SCALE GENOMIC DNA]</scope>
    <source>
        <strain evidence="1">Cflorida</strain>
    </source>
</reference>
<dbReference type="STRING" id="225359.A0A2S4PN97"/>
<dbReference type="EMBL" id="PEDP01001528">
    <property type="protein sequence ID" value="POS83512.1"/>
    <property type="molecule type" value="Genomic_DNA"/>
</dbReference>
<protein>
    <recommendedName>
        <fullName evidence="3">Gamma-glutamyltranspeptidase</fullName>
    </recommendedName>
</protein>
<dbReference type="PRINTS" id="PR01210">
    <property type="entry name" value="GGTRANSPTASE"/>
</dbReference>
<name>A0A2S4PN97_9PEZI</name>
<dbReference type="Gene3D" id="3.60.20.40">
    <property type="match status" value="1"/>
</dbReference>
<dbReference type="InterPro" id="IPR043138">
    <property type="entry name" value="GGT_lsub"/>
</dbReference>
<sequence>MPLRSKVEFQRFNSRRSVVHSTEGMIACTQPLAARCGLKILEAGGNAADVAVAVAAGMSLTEPTSTGLGGDMFCLFYNSKTKEIHGLNGSGRSSKKSSLELIRRDLELEDGSVGKIPFDCIHAVTVPGAAAGWVDTIEKFGSGTLSLEQILTPAIELAEKGFPVSEISSQMWNNGTELLYKASPNYAELLTLDQVNLTFRAPRPGEIFRNPHLARTLRILAADGKKGFYQGQIAQEIVKATKDRGGFLELEDLELHFKTGSEIIDPLSYNFRGQGYVQEFRKLIDVSSENVNNKEKCGVKIWECPPNGQGIVALQALAIIEILEEKGKIPRFTNEQHNSVEYLHVLIECLRIAFADASWWVSDPSQSKIPLSKLISRDYLLERSKLFDPTRASKKIFDHGSPAHNHSDTIYFSVTDKEGNAISFINSNFGGFGSGIIPKGTGFVLQNRGSNFSLTPNHPNAIAPSKRPYHTIIPSMLTNAHDESLHSVFGVMGGFMQPQGHVQVFLNMVLFKYDPQTALDAPRFCIGAENIPGDTMGRKIKLEDGISESVCKGLRAMGHDAEIVSGFNRRIFGRGQVIKSSKKNNVFVFSGGSDPRGDGAVFPG</sequence>
<dbReference type="Proteomes" id="UP000237438">
    <property type="component" value="Unassembled WGS sequence"/>
</dbReference>
<dbReference type="OrthoDB" id="2015213at2759"/>
<dbReference type="InterPro" id="IPR043137">
    <property type="entry name" value="GGT_ssub_C"/>
</dbReference>
<keyword evidence="2" id="KW-1185">Reference proteome</keyword>
<dbReference type="AlphaFoldDB" id="A0A2S4PN97"/>
<accession>A0A2S4PN97</accession>
<dbReference type="PANTHER" id="PTHR43881:SF1">
    <property type="entry name" value="GAMMA-GLUTAMYLTRANSPEPTIDASE (AFU_ORTHOLOGUE AFUA_4G13580)"/>
    <property type="match status" value="1"/>
</dbReference>
<organism evidence="1 2">
    <name type="scientific">Erysiphe pulchra</name>
    <dbReference type="NCBI Taxonomy" id="225359"/>
    <lineage>
        <taxon>Eukaryota</taxon>
        <taxon>Fungi</taxon>
        <taxon>Dikarya</taxon>
        <taxon>Ascomycota</taxon>
        <taxon>Pezizomycotina</taxon>
        <taxon>Leotiomycetes</taxon>
        <taxon>Erysiphales</taxon>
        <taxon>Erysiphaceae</taxon>
        <taxon>Erysiphe</taxon>
    </lineage>
</organism>
<dbReference type="InterPro" id="IPR029055">
    <property type="entry name" value="Ntn_hydrolases_N"/>
</dbReference>